<dbReference type="PANTHER" id="PTHR36528">
    <property type="entry name" value="CRISPR SYSTEM SINGLE-STRAND-SPECIFIC DEOXYRIBONUCLEASE CAS10/CSM1 (SUBTYPE III-A)"/>
    <property type="match status" value="1"/>
</dbReference>
<evidence type="ECO:0000313" key="4">
    <source>
        <dbReference type="EMBL" id="CCJ34782.1"/>
    </source>
</evidence>
<dbReference type="RefSeq" id="WP_008910022.1">
    <property type="nucleotide sequence ID" value="NZ_CAKP01000157.1"/>
</dbReference>
<comment type="caution">
    <text evidence="4">The sequence shown here is derived from an EMBL/GenBank/DDBJ whole genome shotgun (WGS) entry which is preliminary data.</text>
</comment>
<dbReference type="STRING" id="857293.CAAU_2699"/>
<keyword evidence="5" id="KW-1185">Reference proteome</keyword>
<sequence length="576" mass="66530">MAFYPAKIDDSYKRINDFSDLKNIYYHLKSYEDVVWNEKNIKENKPSVADAAKIYVLISYLKTMDKSKFDRKKAYMSFFSDEADDIKKFIIDGLNGIQSQLFKDIKIDVIKGSIYKIKKYFLENKKIKDIRGASEIIEYLNIDVTLNIVGEKFIEECVIYAGGGNVYIVLPEGKGKDVCKRLEEEYTNIALTAMNAFEWETTDLNTFFYDYKRISGELNRKLEWRKKIKIYPINPDSQLEELNINGNKISLKANTLRENGVVCDLCAIRDAKYLISSPDGQVPVCPSCLRKNRVGKDKSNFANEFKSFTNKEAKSVKTLEDLKDDRGYVAVIYGDGNNMGNYVMNINNPFEMMYFSRTLDYITKKSVYESFAEVMKDDIRFEIIALGGDDIFVIVPAVYALEVSKKIIEKFDGSFKNNITMSIGVCIAKFNTPIGNMSDIAQNLLKNAKKKAKNLKNPAGTIDIKILEGNSFIDFDYIKEGLFPATVNELASYYEAIRKMKEKSIQKSQLYKLRYASETMEREEFELFYLYQNARTIKELNKIVTEMFRGRTFTGLVNGVYSPWADICMLWDYVRW</sequence>
<dbReference type="OrthoDB" id="442064at2"/>
<reference evidence="4 5" key="1">
    <citation type="journal article" date="2011" name="J. Bacteriol.">
        <title>Draft genome sequence of Caloramator australicus strain RC3T, a thermoanaerobe from the Great Artesian Basin of Australia.</title>
        <authorList>
            <person name="Ogg C.D."/>
            <person name="Patel B.K.C."/>
        </authorList>
    </citation>
    <scope>NUCLEOTIDE SEQUENCE [LARGE SCALE GENOMIC DNA]</scope>
    <source>
        <strain evidence="4 5">RC3</strain>
    </source>
</reference>
<dbReference type="GO" id="GO:0000166">
    <property type="term" value="F:nucleotide binding"/>
    <property type="evidence" value="ECO:0007669"/>
    <property type="project" value="UniProtKB-KW"/>
</dbReference>
<evidence type="ECO:0000313" key="5">
    <source>
        <dbReference type="Proteomes" id="UP000007652"/>
    </source>
</evidence>
<dbReference type="AlphaFoldDB" id="I7KAJ2"/>
<evidence type="ECO:0000256" key="2">
    <source>
        <dbReference type="ARBA" id="ARBA00023118"/>
    </source>
</evidence>
<dbReference type="InterPro" id="IPR043128">
    <property type="entry name" value="Rev_trsase/Diguanyl_cyclase"/>
</dbReference>
<dbReference type="Gene3D" id="3.30.70.270">
    <property type="match status" value="1"/>
</dbReference>
<accession>I7KAJ2</accession>
<name>I7KAJ2_9CLOT</name>
<dbReference type="PROSITE" id="PS50887">
    <property type="entry name" value="GGDEF"/>
    <property type="match status" value="1"/>
</dbReference>
<gene>
    <name evidence="4" type="ORF">CAAU_2699</name>
</gene>
<dbReference type="PANTHER" id="PTHR36528:SF1">
    <property type="entry name" value="CRISPR SYSTEM SINGLE-STRAND-SPECIFIC DEOXYRIBONUCLEASE CAS10_CSM1 (SUBTYPE III-A)"/>
    <property type="match status" value="1"/>
</dbReference>
<dbReference type="EMBL" id="CAKP01000157">
    <property type="protein sequence ID" value="CCJ34782.1"/>
    <property type="molecule type" value="Genomic_DNA"/>
</dbReference>
<dbReference type="InterPro" id="IPR052117">
    <property type="entry name" value="Cas10/Csm1_subtype-III-A"/>
</dbReference>
<dbReference type="eggNOG" id="COG1353">
    <property type="taxonomic scope" value="Bacteria"/>
</dbReference>
<protein>
    <recommendedName>
        <fullName evidence="3">GGDEF domain-containing protein</fullName>
    </recommendedName>
</protein>
<dbReference type="Pfam" id="PF22335">
    <property type="entry name" value="Cas10-Cmr2_palm2"/>
    <property type="match status" value="1"/>
</dbReference>
<proteinExistence type="predicted"/>
<feature type="domain" description="GGDEF" evidence="3">
    <location>
        <begin position="327"/>
        <end position="461"/>
    </location>
</feature>
<keyword evidence="2" id="KW-0051">Antiviral defense</keyword>
<dbReference type="InterPro" id="IPR054767">
    <property type="entry name" value="Cas10-Cmr2_palm2"/>
</dbReference>
<evidence type="ECO:0000259" key="3">
    <source>
        <dbReference type="PROSITE" id="PS50887"/>
    </source>
</evidence>
<keyword evidence="1" id="KW-0547">Nucleotide-binding</keyword>
<dbReference type="Proteomes" id="UP000007652">
    <property type="component" value="Unassembled WGS sequence"/>
</dbReference>
<organism evidence="4 5">
    <name type="scientific">Caloramator australicus RC3</name>
    <dbReference type="NCBI Taxonomy" id="857293"/>
    <lineage>
        <taxon>Bacteria</taxon>
        <taxon>Bacillati</taxon>
        <taxon>Bacillota</taxon>
        <taxon>Clostridia</taxon>
        <taxon>Eubacteriales</taxon>
        <taxon>Clostridiaceae</taxon>
        <taxon>Caloramator</taxon>
    </lineage>
</organism>
<dbReference type="GO" id="GO:0051607">
    <property type="term" value="P:defense response to virus"/>
    <property type="evidence" value="ECO:0007669"/>
    <property type="project" value="UniProtKB-KW"/>
</dbReference>
<evidence type="ECO:0000256" key="1">
    <source>
        <dbReference type="ARBA" id="ARBA00022741"/>
    </source>
</evidence>
<dbReference type="InterPro" id="IPR000160">
    <property type="entry name" value="GGDEF_dom"/>
</dbReference>